<dbReference type="Gene3D" id="3.40.50.1000">
    <property type="entry name" value="HAD superfamily/HAD-like"/>
    <property type="match status" value="1"/>
</dbReference>
<protein>
    <submittedName>
        <fullName evidence="1">HAD-IA family hydrolase</fullName>
    </submittedName>
</protein>
<dbReference type="Proteomes" id="UP001442494">
    <property type="component" value="Unassembled WGS sequence"/>
</dbReference>
<keyword evidence="2" id="KW-1185">Reference proteome</keyword>
<evidence type="ECO:0000313" key="2">
    <source>
        <dbReference type="Proteomes" id="UP001442494"/>
    </source>
</evidence>
<dbReference type="RefSeq" id="WP_190427312.1">
    <property type="nucleotide sequence ID" value="NZ_JAMPKK010000011.1"/>
</dbReference>
<accession>A0ABV0JLS5</accession>
<dbReference type="Pfam" id="PF13419">
    <property type="entry name" value="HAD_2"/>
    <property type="match status" value="1"/>
</dbReference>
<dbReference type="PANTHER" id="PTHR43434">
    <property type="entry name" value="PHOSPHOGLYCOLATE PHOSPHATASE"/>
    <property type="match status" value="1"/>
</dbReference>
<dbReference type="InterPro" id="IPR050155">
    <property type="entry name" value="HAD-like_hydrolase_sf"/>
</dbReference>
<dbReference type="InterPro" id="IPR041492">
    <property type="entry name" value="HAD_2"/>
</dbReference>
<dbReference type="InterPro" id="IPR023198">
    <property type="entry name" value="PGP-like_dom2"/>
</dbReference>
<organism evidence="1 2">
    <name type="scientific">Funiculus sociatus GB2-A5</name>
    <dbReference type="NCBI Taxonomy" id="2933946"/>
    <lineage>
        <taxon>Bacteria</taxon>
        <taxon>Bacillati</taxon>
        <taxon>Cyanobacteriota</taxon>
        <taxon>Cyanophyceae</taxon>
        <taxon>Coleofasciculales</taxon>
        <taxon>Coleofasciculaceae</taxon>
        <taxon>Funiculus</taxon>
    </lineage>
</organism>
<dbReference type="NCBIfam" id="TIGR01549">
    <property type="entry name" value="HAD-SF-IA-v1"/>
    <property type="match status" value="1"/>
</dbReference>
<dbReference type="SFLD" id="SFLDS00003">
    <property type="entry name" value="Haloacid_Dehalogenase"/>
    <property type="match status" value="1"/>
</dbReference>
<name>A0ABV0JLS5_9CYAN</name>
<keyword evidence="1" id="KW-0378">Hydrolase</keyword>
<dbReference type="SUPFAM" id="SSF56784">
    <property type="entry name" value="HAD-like"/>
    <property type="match status" value="1"/>
</dbReference>
<dbReference type="Gene3D" id="1.10.150.240">
    <property type="entry name" value="Putative phosphatase, domain 2"/>
    <property type="match status" value="1"/>
</dbReference>
<dbReference type="GO" id="GO:0016787">
    <property type="term" value="F:hydrolase activity"/>
    <property type="evidence" value="ECO:0007669"/>
    <property type="project" value="UniProtKB-KW"/>
</dbReference>
<sequence>MTEKAIIFDFDGTIADTFDAIVSITNCLALEFGYKLATLEDIEQFRNLSSREIIHKSGVSFFKLPFLLRKVRAGLNNKIQELKPFPGIKEALIELKAQGNTLGIITSNSQDNVILFLENNVFLEIFDFLYSAPTVFGKHKVINSFLKQHNIKQQDVIYVGDETRDIEAARKSNVKAIAVSWGFNSKEVLAKHNPDFLIYNPHELIEVIESLKK</sequence>
<dbReference type="InterPro" id="IPR006439">
    <property type="entry name" value="HAD-SF_hydro_IA"/>
</dbReference>
<dbReference type="SFLD" id="SFLDG01129">
    <property type="entry name" value="C1.5:_HAD__Beta-PGM__Phosphata"/>
    <property type="match status" value="1"/>
</dbReference>
<dbReference type="EMBL" id="JAMPKK010000011">
    <property type="protein sequence ID" value="MEP0864215.1"/>
    <property type="molecule type" value="Genomic_DNA"/>
</dbReference>
<dbReference type="InterPro" id="IPR036412">
    <property type="entry name" value="HAD-like_sf"/>
</dbReference>
<proteinExistence type="predicted"/>
<reference evidence="1 2" key="1">
    <citation type="submission" date="2022-04" db="EMBL/GenBank/DDBJ databases">
        <title>Positive selection, recombination, and allopatry shape intraspecific diversity of widespread and dominant cyanobacteria.</title>
        <authorList>
            <person name="Wei J."/>
            <person name="Shu W."/>
            <person name="Hu C."/>
        </authorList>
    </citation>
    <scope>NUCLEOTIDE SEQUENCE [LARGE SCALE GENOMIC DNA]</scope>
    <source>
        <strain evidence="1 2">GB2-A5</strain>
    </source>
</reference>
<gene>
    <name evidence="1" type="ORF">NDI37_07015</name>
</gene>
<dbReference type="InterPro" id="IPR023214">
    <property type="entry name" value="HAD_sf"/>
</dbReference>
<evidence type="ECO:0000313" key="1">
    <source>
        <dbReference type="EMBL" id="MEP0864215.1"/>
    </source>
</evidence>
<dbReference type="PANTHER" id="PTHR43434:SF13">
    <property type="entry name" value="PHOSPHOGLYCOLATE PHOSPHATASE"/>
    <property type="match status" value="1"/>
</dbReference>
<comment type="caution">
    <text evidence="1">The sequence shown here is derived from an EMBL/GenBank/DDBJ whole genome shotgun (WGS) entry which is preliminary data.</text>
</comment>